<feature type="region of interest" description="Disordered" evidence="2">
    <location>
        <begin position="1"/>
        <end position="33"/>
    </location>
</feature>
<reference evidence="4" key="1">
    <citation type="submission" date="2023-07" db="EMBL/GenBank/DDBJ databases">
        <title>30 novel species of actinomycetes from the DSMZ collection.</title>
        <authorList>
            <person name="Nouioui I."/>
        </authorList>
    </citation>
    <scope>NUCLEOTIDE SEQUENCE [LARGE SCALE GENOMIC DNA]</scope>
    <source>
        <strain evidence="4">DSM 44938</strain>
    </source>
</reference>
<dbReference type="SUPFAM" id="SSF48452">
    <property type="entry name" value="TPR-like"/>
    <property type="match status" value="1"/>
</dbReference>
<gene>
    <name evidence="3" type="ORF">RM590_20425</name>
</gene>
<comment type="caution">
    <text evidence="3">The sequence shown here is derived from an EMBL/GenBank/DDBJ whole genome shotgun (WGS) entry which is preliminary data.</text>
</comment>
<dbReference type="Gene3D" id="1.25.40.10">
    <property type="entry name" value="Tetratricopeptide repeat domain"/>
    <property type="match status" value="1"/>
</dbReference>
<name>A0ABU2MTJ3_9ACTN</name>
<keyword evidence="1" id="KW-0175">Coiled coil</keyword>
<dbReference type="RefSeq" id="WP_311706091.1">
    <property type="nucleotide sequence ID" value="NZ_JAVREL010000012.1"/>
</dbReference>
<evidence type="ECO:0000256" key="2">
    <source>
        <dbReference type="SAM" id="MobiDB-lite"/>
    </source>
</evidence>
<evidence type="ECO:0000313" key="3">
    <source>
        <dbReference type="EMBL" id="MDT0344958.1"/>
    </source>
</evidence>
<protein>
    <submittedName>
        <fullName evidence="3">Tetratricopeptide repeat protein</fullName>
    </submittedName>
</protein>
<feature type="coiled-coil region" evidence="1">
    <location>
        <begin position="167"/>
        <end position="196"/>
    </location>
</feature>
<accession>A0ABU2MTJ3</accession>
<proteinExistence type="predicted"/>
<organism evidence="3 4">
    <name type="scientific">Streptomyces litchfieldiae</name>
    <dbReference type="NCBI Taxonomy" id="3075543"/>
    <lineage>
        <taxon>Bacteria</taxon>
        <taxon>Bacillati</taxon>
        <taxon>Actinomycetota</taxon>
        <taxon>Actinomycetes</taxon>
        <taxon>Kitasatosporales</taxon>
        <taxon>Streptomycetaceae</taxon>
        <taxon>Streptomyces</taxon>
    </lineage>
</organism>
<dbReference type="Proteomes" id="UP001183246">
    <property type="component" value="Unassembled WGS sequence"/>
</dbReference>
<dbReference type="Pfam" id="PF14559">
    <property type="entry name" value="TPR_19"/>
    <property type="match status" value="1"/>
</dbReference>
<keyword evidence="4" id="KW-1185">Reference proteome</keyword>
<evidence type="ECO:0000313" key="4">
    <source>
        <dbReference type="Proteomes" id="UP001183246"/>
    </source>
</evidence>
<sequence length="329" mass="34374">MTTTRVSFGARPGANLSASTEADGTVPTGTPLHPALVLSRSRAAARSGDLDEALRLLRSADDPAVGGHRDVLDLLARVHAQRGELTEAAAAWRRVQERHPQDPAALAGLARIERLRRGGPRAAFARHRTHTALAAAVCAVTALAAGAAALIDGTDGGPPTRHSALPAEQAEQIAQRLEAERETELAQQRAREEARRAAAADALARALQAPGLHPVVRQDSVEVAFTEGLFSEGAELTTTGADRLAVLGERLAGRQVRVEIFGHAATVPGAPSSGGSVVSLWRALIAARELSAASGKSLTEFTTASADQRDAPYESAERNRTVTVVITPA</sequence>
<dbReference type="InterPro" id="IPR011990">
    <property type="entry name" value="TPR-like_helical_dom_sf"/>
</dbReference>
<dbReference type="EMBL" id="JAVREL010000012">
    <property type="protein sequence ID" value="MDT0344958.1"/>
    <property type="molecule type" value="Genomic_DNA"/>
</dbReference>
<evidence type="ECO:0000256" key="1">
    <source>
        <dbReference type="SAM" id="Coils"/>
    </source>
</evidence>